<evidence type="ECO:0000256" key="13">
    <source>
        <dbReference type="SAM" id="Phobius"/>
    </source>
</evidence>
<dbReference type="PRINTS" id="PR00237">
    <property type="entry name" value="GPCRRHODOPSN"/>
</dbReference>
<dbReference type="PANTHER" id="PTHR26451">
    <property type="entry name" value="G_PROTEIN_RECEP_F1_2 DOMAIN-CONTAINING PROTEIN"/>
    <property type="match status" value="1"/>
</dbReference>
<reference evidence="15 16" key="1">
    <citation type="journal article" date="2014" name="Nature">
        <title>The genomic substrate for adaptive radiation in African cichlid fish.</title>
        <authorList>
            <person name="Brawand D."/>
            <person name="Wagner C.E."/>
            <person name="Li Y.I."/>
            <person name="Malinsky M."/>
            <person name="Keller I."/>
            <person name="Fan S."/>
            <person name="Simakov O."/>
            <person name="Ng A.Y."/>
            <person name="Lim Z.W."/>
            <person name="Bezault E."/>
            <person name="Turner-Maier J."/>
            <person name="Johnson J."/>
            <person name="Alcazar R."/>
            <person name="Noh H.J."/>
            <person name="Russell P."/>
            <person name="Aken B."/>
            <person name="Alfoldi J."/>
            <person name="Amemiya C."/>
            <person name="Azzouzi N."/>
            <person name="Baroiller J.F."/>
            <person name="Barloy-Hubler F."/>
            <person name="Berlin A."/>
            <person name="Bloomquist R."/>
            <person name="Carleton K.L."/>
            <person name="Conte M.A."/>
            <person name="D'Cotta H."/>
            <person name="Eshel O."/>
            <person name="Gaffney L."/>
            <person name="Galibert F."/>
            <person name="Gante H.F."/>
            <person name="Gnerre S."/>
            <person name="Greuter L."/>
            <person name="Guyon R."/>
            <person name="Haddad N.S."/>
            <person name="Haerty W."/>
            <person name="Harris R.M."/>
            <person name="Hofmann H.A."/>
            <person name="Hourlier T."/>
            <person name="Hulata G."/>
            <person name="Jaffe D.B."/>
            <person name="Lara M."/>
            <person name="Lee A.P."/>
            <person name="MacCallum I."/>
            <person name="Mwaiko S."/>
            <person name="Nikaido M."/>
            <person name="Nishihara H."/>
            <person name="Ozouf-Costaz C."/>
            <person name="Penman D.J."/>
            <person name="Przybylski D."/>
            <person name="Rakotomanga M."/>
            <person name="Renn S.C.P."/>
            <person name="Ribeiro F.J."/>
            <person name="Ron M."/>
            <person name="Salzburger W."/>
            <person name="Sanchez-Pulido L."/>
            <person name="Santos M.E."/>
            <person name="Searle S."/>
            <person name="Sharpe T."/>
            <person name="Swofford R."/>
            <person name="Tan F.J."/>
            <person name="Williams L."/>
            <person name="Young S."/>
            <person name="Yin S."/>
            <person name="Okada N."/>
            <person name="Kocher T.D."/>
            <person name="Miska E.A."/>
            <person name="Lander E.S."/>
            <person name="Venkatesh B."/>
            <person name="Fernald R.D."/>
            <person name="Meyer A."/>
            <person name="Ponting C.P."/>
            <person name="Streelman J.T."/>
            <person name="Lindblad-Toh K."/>
            <person name="Seehausen O."/>
            <person name="Di Palma F."/>
        </authorList>
    </citation>
    <scope>NUCLEOTIDE SEQUENCE</scope>
</reference>
<keyword evidence="7" id="KW-0297">G-protein coupled receptor</keyword>
<evidence type="ECO:0000256" key="8">
    <source>
        <dbReference type="ARBA" id="ARBA00023136"/>
    </source>
</evidence>
<evidence type="ECO:0000313" key="15">
    <source>
        <dbReference type="Ensembl" id="ENSMZEP00005033139.1"/>
    </source>
</evidence>
<keyword evidence="2" id="KW-1003">Cell membrane</keyword>
<evidence type="ECO:0000256" key="2">
    <source>
        <dbReference type="ARBA" id="ARBA00022475"/>
    </source>
</evidence>
<evidence type="ECO:0000256" key="6">
    <source>
        <dbReference type="ARBA" id="ARBA00022989"/>
    </source>
</evidence>
<dbReference type="PANTHER" id="PTHR26451:SF869">
    <property type="entry name" value="OLFACTORY RECEPTOR 530-RELATED"/>
    <property type="match status" value="1"/>
</dbReference>
<evidence type="ECO:0000256" key="7">
    <source>
        <dbReference type="ARBA" id="ARBA00023040"/>
    </source>
</evidence>
<evidence type="ECO:0000256" key="12">
    <source>
        <dbReference type="ARBA" id="ARBA00023224"/>
    </source>
</evidence>
<keyword evidence="3" id="KW-0716">Sensory transduction</keyword>
<dbReference type="PROSITE" id="PS50262">
    <property type="entry name" value="G_PROTEIN_RECEP_F1_2"/>
    <property type="match status" value="1"/>
</dbReference>
<dbReference type="InterPro" id="IPR000725">
    <property type="entry name" value="Olfact_rcpt"/>
</dbReference>
<keyword evidence="10" id="KW-0675">Receptor</keyword>
<keyword evidence="16" id="KW-1185">Reference proteome</keyword>
<dbReference type="FunFam" id="1.20.1070.10:FF:000024">
    <property type="entry name" value="Olfactory receptor"/>
    <property type="match status" value="1"/>
</dbReference>
<dbReference type="PRINTS" id="PR00245">
    <property type="entry name" value="OLFACTORYR"/>
</dbReference>
<feature type="transmembrane region" description="Helical" evidence="13">
    <location>
        <begin position="22"/>
        <end position="39"/>
    </location>
</feature>
<dbReference type="Proteomes" id="UP000265160">
    <property type="component" value="LG10"/>
</dbReference>
<reference evidence="15" key="3">
    <citation type="submission" date="2025-09" db="UniProtKB">
        <authorList>
            <consortium name="Ensembl"/>
        </authorList>
    </citation>
    <scope>IDENTIFICATION</scope>
</reference>
<evidence type="ECO:0000256" key="11">
    <source>
        <dbReference type="ARBA" id="ARBA00023180"/>
    </source>
</evidence>
<sequence>FLCFLFFKLSCSEKYILSLGKNITFVHPAFFIIGGLTGIPNITLYYVFLFFVYIVSVVGNTVVMAVIYLDHNLRTPKYIAVFNLAFVDLFGNTALVPKVLDIFLFGHYYIPYNDCLTFLFFCYTCLSLQSFNLVALSYDRMVAIIFPLHYQVKVTHRLILSLIAFFWLLAITIILTAVGLLTRLSFCDSVVIQSYFCDHGPVYRLGCNDLTPNRVIAHLAPVLVLWVPLAFIVGSYCCIGYSLSKTATCRERLKALKTCTSHLSLVAIYFLPALFIFTFGSTILPNARTVSLSLATVMPLTLNPIIYGLQTQEIKESLKKLLKVKIAPQFWRVWDQLA</sequence>
<dbReference type="GO" id="GO:0005549">
    <property type="term" value="F:odorant binding"/>
    <property type="evidence" value="ECO:0007669"/>
    <property type="project" value="TreeGrafter"/>
</dbReference>
<evidence type="ECO:0000259" key="14">
    <source>
        <dbReference type="PROSITE" id="PS50262"/>
    </source>
</evidence>
<accession>A0A3P9DFI0</accession>
<feature type="domain" description="G-protein coupled receptors family 1 profile" evidence="14">
    <location>
        <begin position="59"/>
        <end position="307"/>
    </location>
</feature>
<dbReference type="InterPro" id="IPR052921">
    <property type="entry name" value="GPCR1_Superfamily_Member"/>
</dbReference>
<evidence type="ECO:0000256" key="10">
    <source>
        <dbReference type="ARBA" id="ARBA00023170"/>
    </source>
</evidence>
<dbReference type="InterPro" id="IPR000276">
    <property type="entry name" value="GPCR_Rhodpsn"/>
</dbReference>
<comment type="subcellular location">
    <subcellularLocation>
        <location evidence="1">Cell membrane</location>
        <topology evidence="1">Multi-pass membrane protein</topology>
    </subcellularLocation>
</comment>
<feature type="transmembrane region" description="Helical" evidence="13">
    <location>
        <begin position="158"/>
        <end position="181"/>
    </location>
</feature>
<dbReference type="Pfam" id="PF13853">
    <property type="entry name" value="7tm_4"/>
    <property type="match status" value="1"/>
</dbReference>
<dbReference type="GeneTree" id="ENSGT00950000182847"/>
<feature type="transmembrane region" description="Helical" evidence="13">
    <location>
        <begin position="116"/>
        <end position="138"/>
    </location>
</feature>
<feature type="transmembrane region" description="Helical" evidence="13">
    <location>
        <begin position="223"/>
        <end position="243"/>
    </location>
</feature>
<dbReference type="Gene3D" id="1.20.1070.10">
    <property type="entry name" value="Rhodopsin 7-helix transmembrane proteins"/>
    <property type="match status" value="1"/>
</dbReference>
<dbReference type="GO" id="GO:0004930">
    <property type="term" value="F:G protein-coupled receptor activity"/>
    <property type="evidence" value="ECO:0007669"/>
    <property type="project" value="UniProtKB-KW"/>
</dbReference>
<keyword evidence="12" id="KW-0807">Transducer</keyword>
<reference evidence="15" key="2">
    <citation type="submission" date="2025-08" db="UniProtKB">
        <authorList>
            <consortium name="Ensembl"/>
        </authorList>
    </citation>
    <scope>IDENTIFICATION</scope>
</reference>
<evidence type="ECO:0000313" key="16">
    <source>
        <dbReference type="Proteomes" id="UP000265160"/>
    </source>
</evidence>
<feature type="transmembrane region" description="Helical" evidence="13">
    <location>
        <begin position="263"/>
        <end position="284"/>
    </location>
</feature>
<keyword evidence="8 13" id="KW-0472">Membrane</keyword>
<dbReference type="SUPFAM" id="SSF81321">
    <property type="entry name" value="Family A G protein-coupled receptor-like"/>
    <property type="match status" value="1"/>
</dbReference>
<dbReference type="GO" id="GO:0005886">
    <property type="term" value="C:plasma membrane"/>
    <property type="evidence" value="ECO:0007669"/>
    <property type="project" value="UniProtKB-SubCell"/>
</dbReference>
<keyword evidence="9" id="KW-1015">Disulfide bond</keyword>
<name>A0A3P9DFI0_9CICH</name>
<keyword evidence="4 13" id="KW-0812">Transmembrane</keyword>
<keyword evidence="11" id="KW-0325">Glycoprotein</keyword>
<keyword evidence="5" id="KW-0552">Olfaction</keyword>
<dbReference type="AlphaFoldDB" id="A0A3P9DFI0"/>
<evidence type="ECO:0000256" key="5">
    <source>
        <dbReference type="ARBA" id="ARBA00022725"/>
    </source>
</evidence>
<protein>
    <recommendedName>
        <fullName evidence="14">G-protein coupled receptors family 1 profile domain-containing protein</fullName>
    </recommendedName>
</protein>
<dbReference type="GO" id="GO:0004984">
    <property type="term" value="F:olfactory receptor activity"/>
    <property type="evidence" value="ECO:0007669"/>
    <property type="project" value="InterPro"/>
</dbReference>
<evidence type="ECO:0000256" key="4">
    <source>
        <dbReference type="ARBA" id="ARBA00022692"/>
    </source>
</evidence>
<evidence type="ECO:0000256" key="1">
    <source>
        <dbReference type="ARBA" id="ARBA00004651"/>
    </source>
</evidence>
<proteinExistence type="predicted"/>
<feature type="transmembrane region" description="Helical" evidence="13">
    <location>
        <begin position="45"/>
        <end position="69"/>
    </location>
</feature>
<evidence type="ECO:0000256" key="9">
    <source>
        <dbReference type="ARBA" id="ARBA00023157"/>
    </source>
</evidence>
<organism evidence="15 16">
    <name type="scientific">Maylandia zebra</name>
    <name type="common">zebra mbuna</name>
    <dbReference type="NCBI Taxonomy" id="106582"/>
    <lineage>
        <taxon>Eukaryota</taxon>
        <taxon>Metazoa</taxon>
        <taxon>Chordata</taxon>
        <taxon>Craniata</taxon>
        <taxon>Vertebrata</taxon>
        <taxon>Euteleostomi</taxon>
        <taxon>Actinopterygii</taxon>
        <taxon>Neopterygii</taxon>
        <taxon>Teleostei</taxon>
        <taxon>Neoteleostei</taxon>
        <taxon>Acanthomorphata</taxon>
        <taxon>Ovalentaria</taxon>
        <taxon>Cichlomorphae</taxon>
        <taxon>Cichliformes</taxon>
        <taxon>Cichlidae</taxon>
        <taxon>African cichlids</taxon>
        <taxon>Pseudocrenilabrinae</taxon>
        <taxon>Haplochromini</taxon>
        <taxon>Maylandia</taxon>
        <taxon>Maylandia zebra complex</taxon>
    </lineage>
</organism>
<evidence type="ECO:0000256" key="3">
    <source>
        <dbReference type="ARBA" id="ARBA00022606"/>
    </source>
</evidence>
<dbReference type="Ensembl" id="ENSMZET00005034242.1">
    <property type="protein sequence ID" value="ENSMZEP00005033139.1"/>
    <property type="gene ID" value="ENSMZEG00005024660.1"/>
</dbReference>
<keyword evidence="6 13" id="KW-1133">Transmembrane helix</keyword>
<dbReference type="InterPro" id="IPR017452">
    <property type="entry name" value="GPCR_Rhodpsn_7TM"/>
</dbReference>